<feature type="signal peptide" evidence="2">
    <location>
        <begin position="1"/>
        <end position="19"/>
    </location>
</feature>
<organism evidence="3">
    <name type="scientific">Chromera velia CCMP2878</name>
    <dbReference type="NCBI Taxonomy" id="1169474"/>
    <lineage>
        <taxon>Eukaryota</taxon>
        <taxon>Sar</taxon>
        <taxon>Alveolata</taxon>
        <taxon>Colpodellida</taxon>
        <taxon>Chromeraceae</taxon>
        <taxon>Chromera</taxon>
    </lineage>
</organism>
<feature type="compositionally biased region" description="Basic residues" evidence="1">
    <location>
        <begin position="426"/>
        <end position="441"/>
    </location>
</feature>
<name>A0A0G4HG25_9ALVE</name>
<feature type="region of interest" description="Disordered" evidence="1">
    <location>
        <begin position="32"/>
        <end position="70"/>
    </location>
</feature>
<evidence type="ECO:0008006" key="4">
    <source>
        <dbReference type="Google" id="ProtNLM"/>
    </source>
</evidence>
<dbReference type="AlphaFoldDB" id="A0A0G4HG25"/>
<dbReference type="VEuPathDB" id="CryptoDB:Cvel_27220"/>
<keyword evidence="2" id="KW-0732">Signal</keyword>
<sequence length="460" mass="54590">MSIFCFFFTFLGVLWRSDGFLRPSGGPLLSLQQHRQESGRGREFSRRRSWGGETVRKQAETEDEFDDEAKSEGIPWEDVQLTKEDLTGDFLPHGLIPPVRWEVIKLFGRLAFPVPPLAADSIRPREFVERLFKGKKPWDPVMTKDEFFRRVDNDWNFYFPSDGEKFLNDGELVWQAYMAARDMEEVEEDEGLEEEGQRKIRFPGQVPISDVMRWANKEINLQGVHPGALSAMWKFLSGGKESITRDEVIDKILLMVDETKLEWDDRNLFEVYFDTFYDFMAPLIAEGMQMFDHGGTFAAQNQFYTIEQWAKEDKQRRADEVELARLIKANAEWRRFRNREAKHSWQEMFAYHKKRENIESQIMKKVGDQKYGRLDFDWWSDDMEEADALTRIEPWIKSKRVNNSSFWNMEQDLRNPEEREEFTFEKRRKPRSTRYKRKKFGKISPPFEGVGKQAKKGKRK</sequence>
<evidence type="ECO:0000256" key="2">
    <source>
        <dbReference type="SAM" id="SignalP"/>
    </source>
</evidence>
<protein>
    <recommendedName>
        <fullName evidence="4">GYF domain-containing protein</fullName>
    </recommendedName>
</protein>
<feature type="chain" id="PRO_5005191487" description="GYF domain-containing protein" evidence="2">
    <location>
        <begin position="20"/>
        <end position="460"/>
    </location>
</feature>
<feature type="compositionally biased region" description="Basic and acidic residues" evidence="1">
    <location>
        <begin position="34"/>
        <end position="46"/>
    </location>
</feature>
<accession>A0A0G4HG25</accession>
<dbReference type="PhylomeDB" id="A0A0G4HG25"/>
<dbReference type="EMBL" id="CDMZ01002595">
    <property type="protein sequence ID" value="CEM43030.1"/>
    <property type="molecule type" value="Genomic_DNA"/>
</dbReference>
<feature type="region of interest" description="Disordered" evidence="1">
    <location>
        <begin position="417"/>
        <end position="460"/>
    </location>
</feature>
<gene>
    <name evidence="3" type="ORF">Cvel_27220</name>
</gene>
<evidence type="ECO:0000313" key="3">
    <source>
        <dbReference type="EMBL" id="CEM43030.1"/>
    </source>
</evidence>
<proteinExistence type="predicted"/>
<evidence type="ECO:0000256" key="1">
    <source>
        <dbReference type="SAM" id="MobiDB-lite"/>
    </source>
</evidence>
<reference evidence="3" key="1">
    <citation type="submission" date="2014-11" db="EMBL/GenBank/DDBJ databases">
        <authorList>
            <person name="Otto D Thomas"/>
            <person name="Naeem Raeece"/>
        </authorList>
    </citation>
    <scope>NUCLEOTIDE SEQUENCE</scope>
</reference>